<proteinExistence type="predicted"/>
<reference evidence="2" key="1">
    <citation type="submission" date="2020-11" db="EMBL/GenBank/DDBJ databases">
        <authorList>
            <person name="Tran Van P."/>
        </authorList>
    </citation>
    <scope>NUCLEOTIDE SEQUENCE</scope>
</reference>
<dbReference type="EMBL" id="OC930820">
    <property type="protein sequence ID" value="CAD7658854.1"/>
    <property type="molecule type" value="Genomic_DNA"/>
</dbReference>
<evidence type="ECO:0000313" key="2">
    <source>
        <dbReference type="EMBL" id="CAD7658854.1"/>
    </source>
</evidence>
<sequence length="251" mass="28578">MTNSMKAMLDFLWTTCYSVAFGWDSTHGDYEKRQLVPLPRIGRSYTEEKRQGLIPSPRVGRSSMSSYNGIETDCSLTPELCNELMDRDPHEVHEAIPVLRIGRLSGRRKKSFTEDYSNDMNADDFELTKTLRSNPWDFDVNPNFFERNVRQLIPAPRVGRSANTHTNEMRLISGYNTVDDDDVDPIDLQLRAAFIPRLGKRTTHKSLDQSIDSDDIYKRAAAFTPRIGRAAFTPRIGKKASFVPRIGRSSA</sequence>
<keyword evidence="1" id="KW-0732">Signal</keyword>
<dbReference type="Proteomes" id="UP000728032">
    <property type="component" value="Unassembled WGS sequence"/>
</dbReference>
<dbReference type="EMBL" id="CAJPVJ010015995">
    <property type="protein sequence ID" value="CAG2176040.1"/>
    <property type="molecule type" value="Genomic_DNA"/>
</dbReference>
<protein>
    <submittedName>
        <fullName evidence="2">Uncharacterized protein</fullName>
    </submittedName>
</protein>
<accession>A0A7R9MFH3</accession>
<organism evidence="2">
    <name type="scientific">Oppiella nova</name>
    <dbReference type="NCBI Taxonomy" id="334625"/>
    <lineage>
        <taxon>Eukaryota</taxon>
        <taxon>Metazoa</taxon>
        <taxon>Ecdysozoa</taxon>
        <taxon>Arthropoda</taxon>
        <taxon>Chelicerata</taxon>
        <taxon>Arachnida</taxon>
        <taxon>Acari</taxon>
        <taxon>Acariformes</taxon>
        <taxon>Sarcoptiformes</taxon>
        <taxon>Oribatida</taxon>
        <taxon>Brachypylina</taxon>
        <taxon>Oppioidea</taxon>
        <taxon>Oppiidae</taxon>
        <taxon>Oppiella</taxon>
    </lineage>
</organism>
<dbReference type="AlphaFoldDB" id="A0A7R9MFH3"/>
<evidence type="ECO:0000313" key="3">
    <source>
        <dbReference type="Proteomes" id="UP000728032"/>
    </source>
</evidence>
<feature type="signal peptide" evidence="1">
    <location>
        <begin position="1"/>
        <end position="20"/>
    </location>
</feature>
<dbReference type="OrthoDB" id="6424205at2759"/>
<name>A0A7R9MFH3_9ACAR</name>
<gene>
    <name evidence="2" type="ORF">ONB1V03_LOCUS15474</name>
</gene>
<feature type="chain" id="PRO_5036211507" evidence="1">
    <location>
        <begin position="21"/>
        <end position="251"/>
    </location>
</feature>
<keyword evidence="3" id="KW-1185">Reference proteome</keyword>
<evidence type="ECO:0000256" key="1">
    <source>
        <dbReference type="SAM" id="SignalP"/>
    </source>
</evidence>